<accession>A0ABT7AKX7</accession>
<dbReference type="SUPFAM" id="SSF53850">
    <property type="entry name" value="Periplasmic binding protein-like II"/>
    <property type="match status" value="1"/>
</dbReference>
<organism evidence="6 7">
    <name type="scientific">Chelatococcus albus</name>
    <dbReference type="NCBI Taxonomy" id="3047466"/>
    <lineage>
        <taxon>Bacteria</taxon>
        <taxon>Pseudomonadati</taxon>
        <taxon>Pseudomonadota</taxon>
        <taxon>Alphaproteobacteria</taxon>
        <taxon>Hyphomicrobiales</taxon>
        <taxon>Chelatococcaceae</taxon>
        <taxon>Chelatococcus</taxon>
    </lineage>
</organism>
<dbReference type="PANTHER" id="PTHR30061:SF50">
    <property type="entry name" value="MALTOSE_MALTODEXTRIN-BINDING PERIPLASMIC PROTEIN"/>
    <property type="match status" value="1"/>
</dbReference>
<dbReference type="Pfam" id="PF01547">
    <property type="entry name" value="SBP_bac_1"/>
    <property type="match status" value="1"/>
</dbReference>
<reference evidence="6 7" key="1">
    <citation type="submission" date="2023-05" db="EMBL/GenBank/DDBJ databases">
        <title>Chelatococcus sp. nov., a moderately thermophilic bacterium isolated from hot spring microbial mat.</title>
        <authorList>
            <person name="Hu C.-J."/>
            <person name="Li W.-J."/>
        </authorList>
    </citation>
    <scope>NUCLEOTIDE SEQUENCE [LARGE SCALE GENOMIC DNA]</scope>
    <source>
        <strain evidence="6 7">SYSU G07232</strain>
    </source>
</reference>
<dbReference type="InterPro" id="IPR006059">
    <property type="entry name" value="SBP"/>
</dbReference>
<keyword evidence="2" id="KW-0813">Transport</keyword>
<protein>
    <submittedName>
        <fullName evidence="6">Extracellular solute-binding protein</fullName>
    </submittedName>
</protein>
<dbReference type="PANTHER" id="PTHR30061">
    <property type="entry name" value="MALTOSE-BINDING PERIPLASMIC PROTEIN"/>
    <property type="match status" value="1"/>
</dbReference>
<evidence type="ECO:0000256" key="2">
    <source>
        <dbReference type="ARBA" id="ARBA00022448"/>
    </source>
</evidence>
<dbReference type="Gene3D" id="3.40.190.10">
    <property type="entry name" value="Periplasmic binding protein-like II"/>
    <property type="match status" value="1"/>
</dbReference>
<feature type="signal peptide" evidence="5">
    <location>
        <begin position="1"/>
        <end position="28"/>
    </location>
</feature>
<proteinExistence type="inferred from homology"/>
<comment type="caution">
    <text evidence="6">The sequence shown here is derived from an EMBL/GenBank/DDBJ whole genome shotgun (WGS) entry which is preliminary data.</text>
</comment>
<dbReference type="RefSeq" id="WP_283742035.1">
    <property type="nucleotide sequence ID" value="NZ_JASJEV010000016.1"/>
</dbReference>
<evidence type="ECO:0000313" key="6">
    <source>
        <dbReference type="EMBL" id="MDJ1160033.1"/>
    </source>
</evidence>
<keyword evidence="3 5" id="KW-0732">Signal</keyword>
<evidence type="ECO:0000313" key="7">
    <source>
        <dbReference type="Proteomes" id="UP001321492"/>
    </source>
</evidence>
<name>A0ABT7AKX7_9HYPH</name>
<dbReference type="Proteomes" id="UP001321492">
    <property type="component" value="Unassembled WGS sequence"/>
</dbReference>
<dbReference type="EMBL" id="JASJEV010000016">
    <property type="protein sequence ID" value="MDJ1160033.1"/>
    <property type="molecule type" value="Genomic_DNA"/>
</dbReference>
<evidence type="ECO:0000256" key="4">
    <source>
        <dbReference type="ARBA" id="ARBA00022764"/>
    </source>
</evidence>
<evidence type="ECO:0000256" key="3">
    <source>
        <dbReference type="ARBA" id="ARBA00022729"/>
    </source>
</evidence>
<evidence type="ECO:0000256" key="1">
    <source>
        <dbReference type="ARBA" id="ARBA00008520"/>
    </source>
</evidence>
<sequence>MKRFTRRAVGSALAAICAMGLWSGAARAQAVEIEYWQYTFPQRVQAMDELIKRFEAANPGIKVKQVTVPYDDFRVKIAAAVPAGQGPDVVQLFYGWLQDYLKAKMLQPLPAEMFNAADIEKEFFPSVKQMKVGGQYYALPTSVRSLALFWNKKLVKEAGLDPEKPPQTLDELVAAAERATKRDASGNLLQAGITIDMLGQDHHWIREVLIRQMGGKPYSPDNRKVTYNDAAGIKAVAWYTDLVARHKVGEAGFMTDGVTAFRSNRAAFTIDGSFRLAALDNQKGLDYAVAELPAQDGKRFNFTSYWVNGITPKATGAKREAAAKFLKFITSPEAQELWLEKVGELPAAVAVANKPAIAGHAKYGPFVRGLANAEATFFVNESAQRKVFTDMVDAVLIKKQPVAEAVATAAAEEQKLIDGFFGN</sequence>
<keyword evidence="7" id="KW-1185">Reference proteome</keyword>
<evidence type="ECO:0000256" key="5">
    <source>
        <dbReference type="SAM" id="SignalP"/>
    </source>
</evidence>
<keyword evidence="4" id="KW-0574">Periplasm</keyword>
<feature type="chain" id="PRO_5045567813" evidence="5">
    <location>
        <begin position="29"/>
        <end position="423"/>
    </location>
</feature>
<gene>
    <name evidence="6" type="ORF">QNA08_17605</name>
</gene>
<comment type="similarity">
    <text evidence="1">Belongs to the bacterial solute-binding protein 1 family.</text>
</comment>